<dbReference type="PANTHER" id="PTHR35580:SF1">
    <property type="entry name" value="PHYTASE-LIKE DOMAIN-CONTAINING PROTEIN"/>
    <property type="match status" value="1"/>
</dbReference>
<dbReference type="OrthoDB" id="447191at2759"/>
<keyword evidence="2" id="KW-1185">Reference proteome</keyword>
<dbReference type="SUPFAM" id="SSF101898">
    <property type="entry name" value="NHL repeat"/>
    <property type="match status" value="1"/>
</dbReference>
<evidence type="ECO:0000313" key="1">
    <source>
        <dbReference type="EMBL" id="OLQ00626.1"/>
    </source>
</evidence>
<dbReference type="EMBL" id="LSRX01000322">
    <property type="protein sequence ID" value="OLQ00626.1"/>
    <property type="molecule type" value="Genomic_DNA"/>
</dbReference>
<proteinExistence type="predicted"/>
<dbReference type="PANTHER" id="PTHR35580">
    <property type="entry name" value="CELL SURFACE GLYCOPROTEIN (S-LAYER PROTEIN)-LIKE PROTEIN"/>
    <property type="match status" value="1"/>
</dbReference>
<gene>
    <name evidence="1" type="ORF">AK812_SmicGene16721</name>
</gene>
<organism evidence="1 2">
    <name type="scientific">Symbiodinium microadriaticum</name>
    <name type="common">Dinoflagellate</name>
    <name type="synonym">Zooxanthella microadriatica</name>
    <dbReference type="NCBI Taxonomy" id="2951"/>
    <lineage>
        <taxon>Eukaryota</taxon>
        <taxon>Sar</taxon>
        <taxon>Alveolata</taxon>
        <taxon>Dinophyceae</taxon>
        <taxon>Suessiales</taxon>
        <taxon>Symbiodiniaceae</taxon>
        <taxon>Symbiodinium</taxon>
    </lineage>
</organism>
<sequence>MWSALSGISLECSHIAGEKNDYADFLSRWDGDASTLPSRFRNVDRFPVDLPAFWNVQFSVSLFPPDAKLLWPGAMLLLLRFIAPLVLSRFCILSHAQVWTVQEGATLNELMRGMETDADGNIYAAYITGGTRNIMGNLFSFAYDVAVIKLSSTGTILWERQESSSSSDTVVAIAVDSVGQAVVSGNTPGGFGGNSHIGGTDIYVMKTNDGASSAWIVQRGTTESESVSAMQLDSLDNVVVAGHTTGGLDGFSNAGGTDSFIIVFNSSGGWQWTYQTGSGQDDHVAAVQLDNSGSIVVAGETQGSLAGNTHAGGREGCLPSDVEQCRFSAVGRAARLCW</sequence>
<dbReference type="InterPro" id="IPR052918">
    <property type="entry name" value="Motility_Chemotaxis_Reg"/>
</dbReference>
<protein>
    <submittedName>
        <fullName evidence="1">Uncharacterized protein</fullName>
    </submittedName>
</protein>
<dbReference type="Proteomes" id="UP000186817">
    <property type="component" value="Unassembled WGS sequence"/>
</dbReference>
<name>A0A1Q9DZL9_SYMMI</name>
<evidence type="ECO:0000313" key="2">
    <source>
        <dbReference type="Proteomes" id="UP000186817"/>
    </source>
</evidence>
<reference evidence="1 2" key="1">
    <citation type="submission" date="2016-02" db="EMBL/GenBank/DDBJ databases">
        <title>Genome analysis of coral dinoflagellate symbionts highlights evolutionary adaptations to a symbiotic lifestyle.</title>
        <authorList>
            <person name="Aranda M."/>
            <person name="Li Y."/>
            <person name="Liew Y.J."/>
            <person name="Baumgarten S."/>
            <person name="Simakov O."/>
            <person name="Wilson M."/>
            <person name="Piel J."/>
            <person name="Ashoor H."/>
            <person name="Bougouffa S."/>
            <person name="Bajic V.B."/>
            <person name="Ryu T."/>
            <person name="Ravasi T."/>
            <person name="Bayer T."/>
            <person name="Micklem G."/>
            <person name="Kim H."/>
            <person name="Bhak J."/>
            <person name="Lajeunesse T.C."/>
            <person name="Voolstra C.R."/>
        </authorList>
    </citation>
    <scope>NUCLEOTIDE SEQUENCE [LARGE SCALE GENOMIC DNA]</scope>
    <source>
        <strain evidence="1 2">CCMP2467</strain>
    </source>
</reference>
<dbReference type="AlphaFoldDB" id="A0A1Q9DZL9"/>
<accession>A0A1Q9DZL9</accession>
<comment type="caution">
    <text evidence="1">The sequence shown here is derived from an EMBL/GenBank/DDBJ whole genome shotgun (WGS) entry which is preliminary data.</text>
</comment>